<gene>
    <name evidence="2" type="ORF">TorRG33x02_323060</name>
</gene>
<accession>A0A2P5BFH6</accession>
<dbReference type="Gene3D" id="3.30.420.10">
    <property type="entry name" value="Ribonuclease H-like superfamily/Ribonuclease H"/>
    <property type="match status" value="1"/>
</dbReference>
<sequence>MVYSILGGISKCKKKMKNITCSQVLRMRETRWTTPSNGCFKMNVDVVFNEQTRAIGICAIIRKNKGKVMAMLSEKLDGLLSLKHAKAKATGISLLWARDISLNLQSLESDAMVLVQALNNGMGCLSKFRNLLLDIISLFSLFLGIKVKHIFHEANEAAHRLAKLAL</sequence>
<dbReference type="PANTHER" id="PTHR47074:SF11">
    <property type="entry name" value="REVERSE TRANSCRIPTASE-LIKE PROTEIN"/>
    <property type="match status" value="1"/>
</dbReference>
<dbReference type="GO" id="GO:0003676">
    <property type="term" value="F:nucleic acid binding"/>
    <property type="evidence" value="ECO:0007669"/>
    <property type="project" value="InterPro"/>
</dbReference>
<dbReference type="GO" id="GO:0004523">
    <property type="term" value="F:RNA-DNA hybrid ribonuclease activity"/>
    <property type="evidence" value="ECO:0007669"/>
    <property type="project" value="InterPro"/>
</dbReference>
<reference evidence="3" key="1">
    <citation type="submission" date="2016-06" db="EMBL/GenBank/DDBJ databases">
        <title>Parallel loss of symbiosis genes in relatives of nitrogen-fixing non-legume Parasponia.</title>
        <authorList>
            <person name="Van Velzen R."/>
            <person name="Holmer R."/>
            <person name="Bu F."/>
            <person name="Rutten L."/>
            <person name="Van Zeijl A."/>
            <person name="Liu W."/>
            <person name="Santuari L."/>
            <person name="Cao Q."/>
            <person name="Sharma T."/>
            <person name="Shen D."/>
            <person name="Roswanjaya Y."/>
            <person name="Wardhani T."/>
            <person name="Kalhor M.S."/>
            <person name="Jansen J."/>
            <person name="Van den Hoogen J."/>
            <person name="Gungor B."/>
            <person name="Hartog M."/>
            <person name="Hontelez J."/>
            <person name="Verver J."/>
            <person name="Yang W.-C."/>
            <person name="Schijlen E."/>
            <person name="Repin R."/>
            <person name="Schilthuizen M."/>
            <person name="Schranz E."/>
            <person name="Heidstra R."/>
            <person name="Miyata K."/>
            <person name="Fedorova E."/>
            <person name="Kohlen W."/>
            <person name="Bisseling T."/>
            <person name="Smit S."/>
            <person name="Geurts R."/>
        </authorList>
    </citation>
    <scope>NUCLEOTIDE SEQUENCE [LARGE SCALE GENOMIC DNA]</scope>
    <source>
        <strain evidence="3">cv. RG33-2</strain>
    </source>
</reference>
<dbReference type="InterPro" id="IPR002156">
    <property type="entry name" value="RNaseH_domain"/>
</dbReference>
<dbReference type="Proteomes" id="UP000237000">
    <property type="component" value="Unassembled WGS sequence"/>
</dbReference>
<dbReference type="AlphaFoldDB" id="A0A2P5BFH6"/>
<dbReference type="InterPro" id="IPR036397">
    <property type="entry name" value="RNaseH_sf"/>
</dbReference>
<dbReference type="OrthoDB" id="1193612at2759"/>
<dbReference type="InterPro" id="IPR044730">
    <property type="entry name" value="RNase_H-like_dom_plant"/>
</dbReference>
<evidence type="ECO:0000259" key="1">
    <source>
        <dbReference type="Pfam" id="PF13456"/>
    </source>
</evidence>
<dbReference type="STRING" id="63057.A0A2P5BFH6"/>
<dbReference type="InterPro" id="IPR012337">
    <property type="entry name" value="RNaseH-like_sf"/>
</dbReference>
<dbReference type="Pfam" id="PF13456">
    <property type="entry name" value="RVT_3"/>
    <property type="match status" value="1"/>
</dbReference>
<name>A0A2P5BFH6_TREOI</name>
<keyword evidence="3" id="KW-1185">Reference proteome</keyword>
<dbReference type="SUPFAM" id="SSF53098">
    <property type="entry name" value="Ribonuclease H-like"/>
    <property type="match status" value="1"/>
</dbReference>
<evidence type="ECO:0000313" key="3">
    <source>
        <dbReference type="Proteomes" id="UP000237000"/>
    </source>
</evidence>
<comment type="caution">
    <text evidence="2">The sequence shown here is derived from an EMBL/GenBank/DDBJ whole genome shotgun (WGS) entry which is preliminary data.</text>
</comment>
<feature type="domain" description="RNase H type-1" evidence="1">
    <location>
        <begin position="43"/>
        <end position="165"/>
    </location>
</feature>
<dbReference type="CDD" id="cd06222">
    <property type="entry name" value="RNase_H_like"/>
    <property type="match status" value="1"/>
</dbReference>
<proteinExistence type="predicted"/>
<dbReference type="EMBL" id="JXTC01000533">
    <property type="protein sequence ID" value="PON47543.1"/>
    <property type="molecule type" value="Genomic_DNA"/>
</dbReference>
<dbReference type="PANTHER" id="PTHR47074">
    <property type="entry name" value="BNAC02G40300D PROTEIN"/>
    <property type="match status" value="1"/>
</dbReference>
<protein>
    <submittedName>
        <fullName evidence="2">Ribonuclease H-like domain containing protein</fullName>
    </submittedName>
</protein>
<organism evidence="2 3">
    <name type="scientific">Trema orientale</name>
    <name type="common">Charcoal tree</name>
    <name type="synonym">Celtis orientalis</name>
    <dbReference type="NCBI Taxonomy" id="63057"/>
    <lineage>
        <taxon>Eukaryota</taxon>
        <taxon>Viridiplantae</taxon>
        <taxon>Streptophyta</taxon>
        <taxon>Embryophyta</taxon>
        <taxon>Tracheophyta</taxon>
        <taxon>Spermatophyta</taxon>
        <taxon>Magnoliopsida</taxon>
        <taxon>eudicotyledons</taxon>
        <taxon>Gunneridae</taxon>
        <taxon>Pentapetalae</taxon>
        <taxon>rosids</taxon>
        <taxon>fabids</taxon>
        <taxon>Rosales</taxon>
        <taxon>Cannabaceae</taxon>
        <taxon>Trema</taxon>
    </lineage>
</organism>
<evidence type="ECO:0000313" key="2">
    <source>
        <dbReference type="EMBL" id="PON47543.1"/>
    </source>
</evidence>
<dbReference type="InParanoid" id="A0A2P5BFH6"/>
<dbReference type="InterPro" id="IPR052929">
    <property type="entry name" value="RNase_H-like_EbsB-rel"/>
</dbReference>